<keyword evidence="1 5" id="KW-0963">Cytoplasm</keyword>
<keyword evidence="2 5" id="KW-0328">Glycosyltransferase</keyword>
<feature type="binding site" evidence="5">
    <location>
        <begin position="127"/>
        <end position="131"/>
    </location>
    <ligand>
        <name>5-phospho-alpha-D-ribose 1-diphosphate</name>
        <dbReference type="ChEBI" id="CHEBI:58017"/>
    </ligand>
</feature>
<evidence type="ECO:0000313" key="7">
    <source>
        <dbReference type="EMBL" id="MDQ0362851.1"/>
    </source>
</evidence>
<dbReference type="SUPFAM" id="SSF53271">
    <property type="entry name" value="PRTase-like"/>
    <property type="match status" value="1"/>
</dbReference>
<comment type="subcellular location">
    <subcellularLocation>
        <location evidence="5">Cytoplasm</location>
    </subcellularLocation>
</comment>
<dbReference type="InterPro" id="IPR010079">
    <property type="entry name" value="Xanthine_PRibTrfase"/>
</dbReference>
<name>A0ABU0E7G6_9FIRM</name>
<dbReference type="PANTHER" id="PTHR43864">
    <property type="entry name" value="HYPOXANTHINE/GUANINE PHOSPHORIBOSYLTRANSFERASE"/>
    <property type="match status" value="1"/>
</dbReference>
<evidence type="ECO:0000256" key="3">
    <source>
        <dbReference type="ARBA" id="ARBA00022679"/>
    </source>
</evidence>
<organism evidence="7 8">
    <name type="scientific">Breznakia pachnodae</name>
    <dbReference type="NCBI Taxonomy" id="265178"/>
    <lineage>
        <taxon>Bacteria</taxon>
        <taxon>Bacillati</taxon>
        <taxon>Bacillota</taxon>
        <taxon>Erysipelotrichia</taxon>
        <taxon>Erysipelotrichales</taxon>
        <taxon>Erysipelotrichaceae</taxon>
        <taxon>Breznakia</taxon>
    </lineage>
</organism>
<comment type="pathway">
    <text evidence="5">Purine metabolism; XMP biosynthesis via salvage pathway; XMP from xanthine: step 1/1.</text>
</comment>
<dbReference type="NCBIfam" id="TIGR01744">
    <property type="entry name" value="XPRTase"/>
    <property type="match status" value="1"/>
</dbReference>
<proteinExistence type="inferred from homology"/>
<dbReference type="Gene3D" id="3.40.50.2020">
    <property type="match status" value="1"/>
</dbReference>
<reference evidence="7 8" key="1">
    <citation type="submission" date="2023-07" db="EMBL/GenBank/DDBJ databases">
        <title>Genomic Encyclopedia of Type Strains, Phase IV (KMG-IV): sequencing the most valuable type-strain genomes for metagenomic binning, comparative biology and taxonomic classification.</title>
        <authorList>
            <person name="Goeker M."/>
        </authorList>
    </citation>
    <scope>NUCLEOTIDE SEQUENCE [LARGE SCALE GENOMIC DNA]</scope>
    <source>
        <strain evidence="7 8">DSM 16784</strain>
    </source>
</reference>
<dbReference type="EC" id="2.4.2.22" evidence="5 6"/>
<comment type="caution">
    <text evidence="7">The sequence shown here is derived from an EMBL/GenBank/DDBJ whole genome shotgun (WGS) entry which is preliminary data.</text>
</comment>
<dbReference type="PANTHER" id="PTHR43864:SF1">
    <property type="entry name" value="XANTHINE PHOSPHORIBOSYLTRANSFERASE"/>
    <property type="match status" value="1"/>
</dbReference>
<dbReference type="InterPro" id="IPR029057">
    <property type="entry name" value="PRTase-like"/>
</dbReference>
<evidence type="ECO:0000256" key="2">
    <source>
        <dbReference type="ARBA" id="ARBA00022676"/>
    </source>
</evidence>
<evidence type="ECO:0000256" key="4">
    <source>
        <dbReference type="ARBA" id="ARBA00022726"/>
    </source>
</evidence>
<dbReference type="Proteomes" id="UP001230220">
    <property type="component" value="Unassembled WGS sequence"/>
</dbReference>
<evidence type="ECO:0000256" key="5">
    <source>
        <dbReference type="HAMAP-Rule" id="MF_01184"/>
    </source>
</evidence>
<feature type="binding site" evidence="5">
    <location>
        <position position="20"/>
    </location>
    <ligand>
        <name>xanthine</name>
        <dbReference type="ChEBI" id="CHEBI:17712"/>
    </ligand>
</feature>
<sequence length="189" mass="21198">MDALINKIKNEGIVINENILKVDSFLNHQIDANLMEEVAEEFYNYFKNDNITKILTIESSGIAPAVLCGLKFNVPVVFVKKSVPSTITNAYQATVHSYTKNKSYTASVDKRFLNDEDNILFIDDFLANGEAFRGVESIVQQSKANLCAVGILIEKAYQDGHAYIINQGYKFKALASIESMNENQINFIK</sequence>
<feature type="binding site" evidence="5">
    <location>
        <position position="27"/>
    </location>
    <ligand>
        <name>xanthine</name>
        <dbReference type="ChEBI" id="CHEBI:17712"/>
    </ligand>
</feature>
<comment type="function">
    <text evidence="5">Converts the preformed base xanthine, a product of nucleic acid breakdown, to xanthosine 5'-monophosphate (XMP), so it can be reused for RNA or DNA synthesis.</text>
</comment>
<keyword evidence="4 5" id="KW-0660">Purine salvage</keyword>
<comment type="catalytic activity">
    <reaction evidence="5">
        <text>XMP + diphosphate = xanthine + 5-phospho-alpha-D-ribose 1-diphosphate</text>
        <dbReference type="Rhea" id="RHEA:10800"/>
        <dbReference type="ChEBI" id="CHEBI:17712"/>
        <dbReference type="ChEBI" id="CHEBI:33019"/>
        <dbReference type="ChEBI" id="CHEBI:57464"/>
        <dbReference type="ChEBI" id="CHEBI:58017"/>
        <dbReference type="EC" id="2.4.2.22"/>
    </reaction>
</comment>
<comment type="similarity">
    <text evidence="5">Belongs to the purine/pyrimidine phosphoribosyltransferase family. Xpt subfamily.</text>
</comment>
<dbReference type="InterPro" id="IPR050118">
    <property type="entry name" value="Pur/Pyrimidine_PRTase"/>
</dbReference>
<dbReference type="NCBIfam" id="NF006671">
    <property type="entry name" value="PRK09219.1"/>
    <property type="match status" value="1"/>
</dbReference>
<feature type="binding site" evidence="5">
    <location>
        <position position="155"/>
    </location>
    <ligand>
        <name>xanthine</name>
        <dbReference type="ChEBI" id="CHEBI:17712"/>
    </ligand>
</feature>
<dbReference type="GO" id="GO:0000310">
    <property type="term" value="F:xanthine phosphoribosyltransferase activity"/>
    <property type="evidence" value="ECO:0007669"/>
    <property type="project" value="UniProtKB-EC"/>
</dbReference>
<dbReference type="RefSeq" id="WP_307410980.1">
    <property type="nucleotide sequence ID" value="NZ_JAUSUR010000008.1"/>
</dbReference>
<gene>
    <name evidence="5" type="primary">xpt</name>
    <name evidence="7" type="ORF">J2S15_003612</name>
</gene>
<evidence type="ECO:0000256" key="1">
    <source>
        <dbReference type="ARBA" id="ARBA00022490"/>
    </source>
</evidence>
<comment type="subunit">
    <text evidence="5">Homodimer.</text>
</comment>
<dbReference type="HAMAP" id="MF_01184">
    <property type="entry name" value="XPRTase"/>
    <property type="match status" value="1"/>
</dbReference>
<dbReference type="EMBL" id="JAUSUR010000008">
    <property type="protein sequence ID" value="MDQ0362851.1"/>
    <property type="molecule type" value="Genomic_DNA"/>
</dbReference>
<evidence type="ECO:0000256" key="6">
    <source>
        <dbReference type="NCBIfam" id="TIGR01744"/>
    </source>
</evidence>
<keyword evidence="8" id="KW-1185">Reference proteome</keyword>
<keyword evidence="3 5" id="KW-0808">Transferase</keyword>
<accession>A0ABU0E7G6</accession>
<protein>
    <recommendedName>
        <fullName evidence="5 6">Xanthine phosphoribosyltransferase</fullName>
        <shortName evidence="5">XPRTase</shortName>
        <ecNumber evidence="5 6">2.4.2.22</ecNumber>
    </recommendedName>
</protein>
<evidence type="ECO:0000313" key="8">
    <source>
        <dbReference type="Proteomes" id="UP001230220"/>
    </source>
</evidence>